<keyword evidence="9" id="KW-1185">Reference proteome</keyword>
<evidence type="ECO:0000256" key="6">
    <source>
        <dbReference type="SAM" id="MobiDB-lite"/>
    </source>
</evidence>
<evidence type="ECO:0000256" key="1">
    <source>
        <dbReference type="ARBA" id="ARBA00011764"/>
    </source>
</evidence>
<keyword evidence="3" id="KW-0805">Transcription regulation</keyword>
<comment type="function">
    <text evidence="5">Involved in transvection phenomena (= synapsis-dependent gene expression), where the synaptic pairing of chromosomes carrying genes with which zeste interacts influences the expression of these genes. Zeste binds to DNA and stimulates transcription from a nearby promoter.</text>
</comment>
<name>A0A151ITW2_9HYME</name>
<dbReference type="Proteomes" id="UP000078492">
    <property type="component" value="Unassembled WGS sequence"/>
</dbReference>
<dbReference type="EMBL" id="KQ980990">
    <property type="protein sequence ID" value="KYN10480.1"/>
    <property type="molecule type" value="Genomic_DNA"/>
</dbReference>
<keyword evidence="4" id="KW-0804">Transcription</keyword>
<evidence type="ECO:0000256" key="3">
    <source>
        <dbReference type="ARBA" id="ARBA00023015"/>
    </source>
</evidence>
<feature type="compositionally biased region" description="Polar residues" evidence="6">
    <location>
        <begin position="53"/>
        <end position="62"/>
    </location>
</feature>
<reference evidence="8 9" key="1">
    <citation type="submission" date="2015-09" db="EMBL/GenBank/DDBJ databases">
        <title>Trachymyrmex cornetzi WGS genome.</title>
        <authorList>
            <person name="Nygaard S."/>
            <person name="Hu H."/>
            <person name="Boomsma J."/>
            <person name="Zhang G."/>
        </authorList>
    </citation>
    <scope>NUCLEOTIDE SEQUENCE [LARGE SCALE GENOMIC DNA]</scope>
    <source>
        <strain evidence="8">Tcor2-1</strain>
        <tissue evidence="8">Whole body</tissue>
    </source>
</reference>
<evidence type="ECO:0000256" key="5">
    <source>
        <dbReference type="ARBA" id="ARBA00025466"/>
    </source>
</evidence>
<evidence type="ECO:0000313" key="8">
    <source>
        <dbReference type="EMBL" id="KYN10480.1"/>
    </source>
</evidence>
<comment type="subunit">
    <text evidence="1">Self-associates forming complexes of several hundred monomers.</text>
</comment>
<organism evidence="8 9">
    <name type="scientific">Trachymyrmex cornetzi</name>
    <dbReference type="NCBI Taxonomy" id="471704"/>
    <lineage>
        <taxon>Eukaryota</taxon>
        <taxon>Metazoa</taxon>
        <taxon>Ecdysozoa</taxon>
        <taxon>Arthropoda</taxon>
        <taxon>Hexapoda</taxon>
        <taxon>Insecta</taxon>
        <taxon>Pterygota</taxon>
        <taxon>Neoptera</taxon>
        <taxon>Endopterygota</taxon>
        <taxon>Hymenoptera</taxon>
        <taxon>Apocrita</taxon>
        <taxon>Aculeata</taxon>
        <taxon>Formicoidea</taxon>
        <taxon>Formicidae</taxon>
        <taxon>Myrmicinae</taxon>
        <taxon>Trachymyrmex</taxon>
    </lineage>
</organism>
<evidence type="ECO:0000259" key="7">
    <source>
        <dbReference type="Pfam" id="PF13873"/>
    </source>
</evidence>
<dbReference type="Pfam" id="PF13873">
    <property type="entry name" value="Myb_DNA-bind_5"/>
    <property type="match status" value="1"/>
</dbReference>
<dbReference type="AlphaFoldDB" id="A0A151ITW2"/>
<dbReference type="InterPro" id="IPR028002">
    <property type="entry name" value="Myb_DNA-bind_5"/>
</dbReference>
<proteinExistence type="predicted"/>
<accession>A0A151ITW2</accession>
<gene>
    <name evidence="8" type="ORF">ALC57_17389</name>
</gene>
<protein>
    <recommendedName>
        <fullName evidence="2">Regulatory protein zeste</fullName>
    </recommendedName>
</protein>
<evidence type="ECO:0000313" key="9">
    <source>
        <dbReference type="Proteomes" id="UP000078492"/>
    </source>
</evidence>
<sequence length="75" mass="8810">MDKDKSSAHYTEKEKMLLAQLIFEETAIENKKTGSTDLKEKAEAWERVTKKYTSQGLTPRTSKQLKKCWDNMKQR</sequence>
<feature type="region of interest" description="Disordered" evidence="6">
    <location>
        <begin position="53"/>
        <end position="75"/>
    </location>
</feature>
<feature type="domain" description="Myb/SANT-like DNA-binding" evidence="7">
    <location>
        <begin position="10"/>
        <end position="75"/>
    </location>
</feature>
<evidence type="ECO:0000256" key="4">
    <source>
        <dbReference type="ARBA" id="ARBA00023163"/>
    </source>
</evidence>
<evidence type="ECO:0000256" key="2">
    <source>
        <dbReference type="ARBA" id="ARBA00016807"/>
    </source>
</evidence>